<name>X1JXY7_9ZZZZ</name>
<accession>X1JXY7</accession>
<protein>
    <submittedName>
        <fullName evidence="1">Uncharacterized protein</fullName>
    </submittedName>
</protein>
<proteinExistence type="predicted"/>
<feature type="non-terminal residue" evidence="1">
    <location>
        <position position="51"/>
    </location>
</feature>
<comment type="caution">
    <text evidence="1">The sequence shown here is derived from an EMBL/GenBank/DDBJ whole genome shotgun (WGS) entry which is preliminary data.</text>
</comment>
<dbReference type="AlphaFoldDB" id="X1JXY7"/>
<reference evidence="1" key="1">
    <citation type="journal article" date="2014" name="Front. Microbiol.">
        <title>High frequency of phylogenetically diverse reductive dehalogenase-homologous genes in deep subseafloor sedimentary metagenomes.</title>
        <authorList>
            <person name="Kawai M."/>
            <person name="Futagami T."/>
            <person name="Toyoda A."/>
            <person name="Takaki Y."/>
            <person name="Nishi S."/>
            <person name="Hori S."/>
            <person name="Arai W."/>
            <person name="Tsubouchi T."/>
            <person name="Morono Y."/>
            <person name="Uchiyama I."/>
            <person name="Ito T."/>
            <person name="Fujiyama A."/>
            <person name="Inagaki F."/>
            <person name="Takami H."/>
        </authorList>
    </citation>
    <scope>NUCLEOTIDE SEQUENCE</scope>
    <source>
        <strain evidence="1">Expedition CK06-06</strain>
    </source>
</reference>
<evidence type="ECO:0000313" key="1">
    <source>
        <dbReference type="EMBL" id="GAH86265.1"/>
    </source>
</evidence>
<sequence length="51" mass="6065">MFETEFLLLPLRIDKYVKGYIDFYFGPKNLRQIVDNEVITSPSRLLNDSRV</sequence>
<gene>
    <name evidence="1" type="ORF">S03H2_65372</name>
</gene>
<dbReference type="EMBL" id="BARU01042560">
    <property type="protein sequence ID" value="GAH86265.1"/>
    <property type="molecule type" value="Genomic_DNA"/>
</dbReference>
<organism evidence="1">
    <name type="scientific">marine sediment metagenome</name>
    <dbReference type="NCBI Taxonomy" id="412755"/>
    <lineage>
        <taxon>unclassified sequences</taxon>
        <taxon>metagenomes</taxon>
        <taxon>ecological metagenomes</taxon>
    </lineage>
</organism>